<protein>
    <recommendedName>
        <fullName evidence="2">Carboxylesterase type B domain-containing protein</fullName>
    </recommendedName>
</protein>
<dbReference type="InterPro" id="IPR002018">
    <property type="entry name" value="CarbesteraseB"/>
</dbReference>
<reference evidence="3 4" key="1">
    <citation type="submission" date="2015-04" db="EMBL/GenBank/DDBJ databases">
        <authorList>
            <person name="Syromyatnikov M.Y."/>
            <person name="Popov V.N."/>
        </authorList>
    </citation>
    <scope>NUCLEOTIDE SEQUENCE [LARGE SCALE GENOMIC DNA]</scope>
    <source>
        <strain evidence="3">WF-38-12</strain>
    </source>
</reference>
<evidence type="ECO:0000313" key="4">
    <source>
        <dbReference type="Proteomes" id="UP000054383"/>
    </source>
</evidence>
<dbReference type="SUPFAM" id="SSF48452">
    <property type="entry name" value="TPR-like"/>
    <property type="match status" value="1"/>
</dbReference>
<evidence type="ECO:0000259" key="2">
    <source>
        <dbReference type="Pfam" id="PF00135"/>
    </source>
</evidence>
<evidence type="ECO:0000313" key="3">
    <source>
        <dbReference type="EMBL" id="CRG83911.1"/>
    </source>
</evidence>
<dbReference type="Gene3D" id="1.25.40.10">
    <property type="entry name" value="Tetratricopeptide repeat domain"/>
    <property type="match status" value="1"/>
</dbReference>
<feature type="region of interest" description="Disordered" evidence="1">
    <location>
        <begin position="1"/>
        <end position="29"/>
    </location>
</feature>
<dbReference type="InterPro" id="IPR029058">
    <property type="entry name" value="AB_hydrolase_fold"/>
</dbReference>
<dbReference type="AlphaFoldDB" id="A0A0U1LP33"/>
<dbReference type="ESTHER" id="talis-a0a0u1lp33">
    <property type="family name" value="Fungal_carboxylesterase_lipase"/>
</dbReference>
<dbReference type="PANTHER" id="PTHR43142:SF11">
    <property type="entry name" value="CARBOXYLIC ESTER HYDROLASE"/>
    <property type="match status" value="1"/>
</dbReference>
<sequence>MAQTDPPKADPPRENEDDNSDDEFHDARFPAEEEAKLLEESNACKDQANKQFAAAAYSDAISTYDRALASCPNYLDYEIAVLKSNISACYLKLQDWKAAVDSATASIDCLDRCLPKPKKAEDGDANSGSESKEGAVVELSGDDEEEETKQLEQLQQDDARRQAVKRIRAKALMRRARAKTELGGWANLQGAEEDYKELAAMDNLPPSDQKIVQKSLRELPARIQVAREKEMGEMMGKLKDLGNGILKPFGLSTDNFQFTKDEATGGYSMQFNQADAELVATRAAEEGILDATKYGPTTVHPPMGCDIEQGAIQKTLPKKDLTQSDTECLNLDIAVPETSTSTSKLPVLLFIHGGGLVIGANSWPQFDWTRIIKLSIEKEVPVVAVGINYRLGAFGYLTSEELRSAGYKANNGLRDQRVSIDWVHRHIRDFSGDPENITLAGMSAGGASALQLLHFNTSTPLCKRVLSMSGTNLLISPMSLAVHEQGYKAAIQAWGLEGLSPEDRFKAILDTPASELVAKLPPSLPIGLAADGDAISTPPSFAGISDRSSSGYLQGSSWCEEILIGDAQHDTSIFAYTMAHQSKDCASRFTTALQGALSTHPSDVVSHILEAYGLSATTPDTEAWPRVLEFLNDVHFHAAVLAYASGWPEDGTAYVYYFNETNPFDGPFKGQSTHILDLAYFFQNYNEFLTPDQQEVARAFAEDLLRFVSGKVPWGSCVGVGKGFSARVFGPSSQKQIRRMANEAYGGESQRRSVLQLLVQEKGVKWDELAIVFPVFVGSYSP</sequence>
<dbReference type="Proteomes" id="UP000054383">
    <property type="component" value="Unassembled WGS sequence"/>
</dbReference>
<feature type="region of interest" description="Disordered" evidence="1">
    <location>
        <begin position="118"/>
        <end position="160"/>
    </location>
</feature>
<proteinExistence type="predicted"/>
<feature type="compositionally biased region" description="Acidic residues" evidence="1">
    <location>
        <begin position="15"/>
        <end position="24"/>
    </location>
</feature>
<dbReference type="STRING" id="28573.A0A0U1LP33"/>
<name>A0A0U1LP33_TALIS</name>
<organism evidence="3 4">
    <name type="scientific">Talaromyces islandicus</name>
    <name type="common">Penicillium islandicum</name>
    <dbReference type="NCBI Taxonomy" id="28573"/>
    <lineage>
        <taxon>Eukaryota</taxon>
        <taxon>Fungi</taxon>
        <taxon>Dikarya</taxon>
        <taxon>Ascomycota</taxon>
        <taxon>Pezizomycotina</taxon>
        <taxon>Eurotiomycetes</taxon>
        <taxon>Eurotiomycetidae</taxon>
        <taxon>Eurotiales</taxon>
        <taxon>Trichocomaceae</taxon>
        <taxon>Talaromyces</taxon>
        <taxon>Talaromyces sect. Islandici</taxon>
    </lineage>
</organism>
<dbReference type="PANTHER" id="PTHR43142">
    <property type="entry name" value="CARBOXYLIC ESTER HYDROLASE"/>
    <property type="match status" value="1"/>
</dbReference>
<evidence type="ECO:0000256" key="1">
    <source>
        <dbReference type="SAM" id="MobiDB-lite"/>
    </source>
</evidence>
<keyword evidence="4" id="KW-1185">Reference proteome</keyword>
<dbReference type="Pfam" id="PF00135">
    <property type="entry name" value="COesterase"/>
    <property type="match status" value="1"/>
</dbReference>
<dbReference type="SUPFAM" id="SSF53474">
    <property type="entry name" value="alpha/beta-Hydrolases"/>
    <property type="match status" value="1"/>
</dbReference>
<dbReference type="InterPro" id="IPR011990">
    <property type="entry name" value="TPR-like_helical_dom_sf"/>
</dbReference>
<dbReference type="OrthoDB" id="3200163at2759"/>
<accession>A0A0U1LP33</accession>
<dbReference type="EMBL" id="CVMT01000001">
    <property type="protein sequence ID" value="CRG83911.1"/>
    <property type="molecule type" value="Genomic_DNA"/>
</dbReference>
<gene>
    <name evidence="3" type="ORF">PISL3812_01267</name>
</gene>
<feature type="domain" description="Carboxylesterase type B" evidence="2">
    <location>
        <begin position="286"/>
        <end position="713"/>
    </location>
</feature>
<dbReference type="Gene3D" id="3.40.50.1820">
    <property type="entry name" value="alpha/beta hydrolase"/>
    <property type="match status" value="1"/>
</dbReference>
<dbReference type="OMA" id="WLYYFNE"/>